<name>A0A087T582_STEMI</name>
<proteinExistence type="predicted"/>
<dbReference type="STRING" id="407821.A0A087T582"/>
<dbReference type="InterPro" id="IPR026171">
    <property type="entry name" value="FANCI"/>
</dbReference>
<evidence type="ECO:0000313" key="2">
    <source>
        <dbReference type="EMBL" id="KFM60271.1"/>
    </source>
</evidence>
<evidence type="ECO:0000259" key="1">
    <source>
        <dbReference type="Pfam" id="PF14680"/>
    </source>
</evidence>
<evidence type="ECO:0000313" key="3">
    <source>
        <dbReference type="Proteomes" id="UP000054359"/>
    </source>
</evidence>
<protein>
    <submittedName>
        <fullName evidence="2">Fanconi anemia group I protein-like protein</fullName>
    </submittedName>
</protein>
<dbReference type="EMBL" id="KK113464">
    <property type="protein sequence ID" value="KFM60271.1"/>
    <property type="molecule type" value="Genomic_DNA"/>
</dbReference>
<dbReference type="GO" id="GO:0070182">
    <property type="term" value="F:DNA polymerase binding"/>
    <property type="evidence" value="ECO:0007669"/>
    <property type="project" value="TreeGrafter"/>
</dbReference>
<dbReference type="InterPro" id="IPR029312">
    <property type="entry name" value="FANCI_HD2"/>
</dbReference>
<accession>A0A087T582</accession>
<dbReference type="GO" id="GO:0006281">
    <property type="term" value="P:DNA repair"/>
    <property type="evidence" value="ECO:0007669"/>
    <property type="project" value="InterPro"/>
</dbReference>
<organism evidence="2 3">
    <name type="scientific">Stegodyphus mimosarum</name>
    <name type="common">African social velvet spider</name>
    <dbReference type="NCBI Taxonomy" id="407821"/>
    <lineage>
        <taxon>Eukaryota</taxon>
        <taxon>Metazoa</taxon>
        <taxon>Ecdysozoa</taxon>
        <taxon>Arthropoda</taxon>
        <taxon>Chelicerata</taxon>
        <taxon>Arachnida</taxon>
        <taxon>Araneae</taxon>
        <taxon>Araneomorphae</taxon>
        <taxon>Entelegynae</taxon>
        <taxon>Eresoidea</taxon>
        <taxon>Eresidae</taxon>
        <taxon>Stegodyphus</taxon>
    </lineage>
</organism>
<feature type="domain" description="FANCI helical" evidence="1">
    <location>
        <begin position="47"/>
        <end position="217"/>
    </location>
</feature>
<dbReference type="AlphaFoldDB" id="A0A087T582"/>
<keyword evidence="3" id="KW-1185">Reference proteome</keyword>
<dbReference type="OMA" id="INRMCEI"/>
<feature type="non-terminal residue" evidence="2">
    <location>
        <position position="225"/>
    </location>
</feature>
<reference evidence="2 3" key="1">
    <citation type="submission" date="2013-11" db="EMBL/GenBank/DDBJ databases">
        <title>Genome sequencing of Stegodyphus mimosarum.</title>
        <authorList>
            <person name="Bechsgaard J."/>
        </authorList>
    </citation>
    <scope>NUCLEOTIDE SEQUENCE [LARGE SCALE GENOMIC DNA]</scope>
</reference>
<gene>
    <name evidence="2" type="ORF">X975_24168</name>
</gene>
<sequence>MLVLRKALFHRDVEARKVAICGYLMILKKIHFLGKVSLSQSQTSVSSQASSSSLISTQVKADVYVGGSNLSAKTMCLEIMGLLKRALMQQGEIRQLLYEGLSDVILQNISLKDIILELLLGQFEKYYIVDNAEIPINFDMCFQDGKNILEEPLAHLITSIHLILLEASKGTSDDDLEEDYNESAQKMLEDSLQNLINRMCEIDINDICVTNKDDETSDENDCRGG</sequence>
<dbReference type="PANTHER" id="PTHR21818:SF0">
    <property type="entry name" value="FANCONI ANEMIA GROUP I PROTEIN"/>
    <property type="match status" value="1"/>
</dbReference>
<dbReference type="OrthoDB" id="6485700at2759"/>
<dbReference type="Pfam" id="PF14680">
    <property type="entry name" value="FANCI_HD2"/>
    <property type="match status" value="1"/>
</dbReference>
<dbReference type="Proteomes" id="UP000054359">
    <property type="component" value="Unassembled WGS sequence"/>
</dbReference>
<dbReference type="PANTHER" id="PTHR21818">
    <property type="entry name" value="BC025462 PROTEIN"/>
    <property type="match status" value="1"/>
</dbReference>